<gene>
    <name evidence="1" type="ORF">ACT17_34355</name>
</gene>
<dbReference type="Proteomes" id="UP000037594">
    <property type="component" value="Unassembled WGS sequence"/>
</dbReference>
<dbReference type="EMBL" id="LFOD01000085">
    <property type="protein sequence ID" value="KMV13637.1"/>
    <property type="molecule type" value="Genomic_DNA"/>
</dbReference>
<comment type="caution">
    <text evidence="1">The sequence shown here is derived from an EMBL/GenBank/DDBJ whole genome shotgun (WGS) entry which is preliminary data.</text>
</comment>
<reference evidence="1 2" key="1">
    <citation type="submission" date="2015-06" db="EMBL/GenBank/DDBJ databases">
        <title>Genome sequence of Mycobacterium conceptionense strain MLE.</title>
        <authorList>
            <person name="Greninger A.L."/>
            <person name="Cunningham G."/>
            <person name="Chiu C.Y."/>
            <person name="Miller S."/>
        </authorList>
    </citation>
    <scope>NUCLEOTIDE SEQUENCE [LARGE SCALE GENOMIC DNA]</scope>
    <source>
        <strain evidence="1 2">MLE</strain>
    </source>
</reference>
<sequence length="198" mass="21094">MGTATEGLATADYVRGIDTRLIKAQNAARGAERRMVMSATALQKLLGSPVEVELSVESLTWSFERAADELVTAARSAKLPYAARRQANGAVTQMLAERERAVRLQAQIAHLECVYAARGGWQRYYRGADGTLHLNTGCAALVLGGGARFMIPQLSGSEPQDVMAALGDQVRICTGCLRAAEDEARRAAADAADEVLAS</sequence>
<dbReference type="RefSeq" id="WP_048896628.1">
    <property type="nucleotide sequence ID" value="NZ_LFOD01000085.1"/>
</dbReference>
<evidence type="ECO:0000313" key="1">
    <source>
        <dbReference type="EMBL" id="KMV13637.1"/>
    </source>
</evidence>
<dbReference type="AlphaFoldDB" id="A0A0J8TWW4"/>
<name>A0A0J8TWW4_9MYCO</name>
<accession>A0A0J8TWW4</accession>
<dbReference type="PATRIC" id="fig|451644.5.peg.7065"/>
<proteinExistence type="predicted"/>
<organism evidence="1 2">
    <name type="scientific">Mycolicibacterium conceptionense</name>
    <dbReference type="NCBI Taxonomy" id="451644"/>
    <lineage>
        <taxon>Bacteria</taxon>
        <taxon>Bacillati</taxon>
        <taxon>Actinomycetota</taxon>
        <taxon>Actinomycetes</taxon>
        <taxon>Mycobacteriales</taxon>
        <taxon>Mycobacteriaceae</taxon>
        <taxon>Mycolicibacterium</taxon>
    </lineage>
</organism>
<protein>
    <submittedName>
        <fullName evidence="1">Uncharacterized protein</fullName>
    </submittedName>
</protein>
<evidence type="ECO:0000313" key="2">
    <source>
        <dbReference type="Proteomes" id="UP000037594"/>
    </source>
</evidence>